<keyword evidence="6" id="KW-0949">S-adenosyl-L-methionine</keyword>
<feature type="region of interest" description="Disordered" evidence="8">
    <location>
        <begin position="309"/>
        <end position="334"/>
    </location>
</feature>
<dbReference type="PANTHER" id="PTHR22884">
    <property type="entry name" value="SET DOMAIN PROTEINS"/>
    <property type="match status" value="1"/>
</dbReference>
<feature type="region of interest" description="Disordered" evidence="8">
    <location>
        <begin position="1"/>
        <end position="98"/>
    </location>
</feature>
<keyword evidence="3" id="KW-0158">Chromosome</keyword>
<evidence type="ECO:0000256" key="2">
    <source>
        <dbReference type="ARBA" id="ARBA00004286"/>
    </source>
</evidence>
<dbReference type="InterPro" id="IPR046341">
    <property type="entry name" value="SET_dom_sf"/>
</dbReference>
<dbReference type="SMART" id="SM00317">
    <property type="entry name" value="SET"/>
    <property type="match status" value="1"/>
</dbReference>
<reference evidence="10" key="1">
    <citation type="journal article" date="2020" name="Stud. Mycol.">
        <title>101 Dothideomycetes genomes: a test case for predicting lifestyles and emergence of pathogens.</title>
        <authorList>
            <person name="Haridas S."/>
            <person name="Albert R."/>
            <person name="Binder M."/>
            <person name="Bloem J."/>
            <person name="Labutti K."/>
            <person name="Salamov A."/>
            <person name="Andreopoulos B."/>
            <person name="Baker S."/>
            <person name="Barry K."/>
            <person name="Bills G."/>
            <person name="Bluhm B."/>
            <person name="Cannon C."/>
            <person name="Castanera R."/>
            <person name="Culley D."/>
            <person name="Daum C."/>
            <person name="Ezra D."/>
            <person name="Gonzalez J."/>
            <person name="Henrissat B."/>
            <person name="Kuo A."/>
            <person name="Liang C."/>
            <person name="Lipzen A."/>
            <person name="Lutzoni F."/>
            <person name="Magnuson J."/>
            <person name="Mondo S."/>
            <person name="Nolan M."/>
            <person name="Ohm R."/>
            <person name="Pangilinan J."/>
            <person name="Park H.-J."/>
            <person name="Ramirez L."/>
            <person name="Alfaro M."/>
            <person name="Sun H."/>
            <person name="Tritt A."/>
            <person name="Yoshinaga Y."/>
            <person name="Zwiers L.-H."/>
            <person name="Turgeon B."/>
            <person name="Goodwin S."/>
            <person name="Spatafora J."/>
            <person name="Crous P."/>
            <person name="Grigoriev I."/>
        </authorList>
    </citation>
    <scope>NUCLEOTIDE SEQUENCE</scope>
    <source>
        <strain evidence="10">CBS 123094</strain>
    </source>
</reference>
<dbReference type="GO" id="GO:0032259">
    <property type="term" value="P:methylation"/>
    <property type="evidence" value="ECO:0007669"/>
    <property type="project" value="UniProtKB-KW"/>
</dbReference>
<keyword evidence="11" id="KW-1185">Reference proteome</keyword>
<dbReference type="AlphaFoldDB" id="A0A6A5WE44"/>
<proteinExistence type="predicted"/>
<evidence type="ECO:0000256" key="8">
    <source>
        <dbReference type="SAM" id="MobiDB-lite"/>
    </source>
</evidence>
<evidence type="ECO:0000256" key="3">
    <source>
        <dbReference type="ARBA" id="ARBA00022454"/>
    </source>
</evidence>
<evidence type="ECO:0000256" key="4">
    <source>
        <dbReference type="ARBA" id="ARBA00022603"/>
    </source>
</evidence>
<evidence type="ECO:0000313" key="10">
    <source>
        <dbReference type="EMBL" id="KAF1999358.1"/>
    </source>
</evidence>
<feature type="domain" description="SET" evidence="9">
    <location>
        <begin position="254"/>
        <end position="397"/>
    </location>
</feature>
<protein>
    <submittedName>
        <fullName evidence="10">SET domain-containing protein</fullName>
    </submittedName>
</protein>
<dbReference type="Gene3D" id="2.170.270.10">
    <property type="entry name" value="SET domain"/>
    <property type="match status" value="1"/>
</dbReference>
<evidence type="ECO:0000256" key="7">
    <source>
        <dbReference type="ARBA" id="ARBA00023242"/>
    </source>
</evidence>
<dbReference type="Proteomes" id="UP000799779">
    <property type="component" value="Unassembled WGS sequence"/>
</dbReference>
<feature type="region of interest" description="Disordered" evidence="8">
    <location>
        <begin position="418"/>
        <end position="504"/>
    </location>
</feature>
<keyword evidence="7" id="KW-0539">Nucleus</keyword>
<dbReference type="GO" id="GO:0005634">
    <property type="term" value="C:nucleus"/>
    <property type="evidence" value="ECO:0007669"/>
    <property type="project" value="UniProtKB-SubCell"/>
</dbReference>
<dbReference type="EMBL" id="ML977596">
    <property type="protein sequence ID" value="KAF1999358.1"/>
    <property type="molecule type" value="Genomic_DNA"/>
</dbReference>
<dbReference type="SUPFAM" id="SSF82199">
    <property type="entry name" value="SET domain"/>
    <property type="match status" value="1"/>
</dbReference>
<organism evidence="10 11">
    <name type="scientific">Amniculicola lignicola CBS 123094</name>
    <dbReference type="NCBI Taxonomy" id="1392246"/>
    <lineage>
        <taxon>Eukaryota</taxon>
        <taxon>Fungi</taxon>
        <taxon>Dikarya</taxon>
        <taxon>Ascomycota</taxon>
        <taxon>Pezizomycotina</taxon>
        <taxon>Dothideomycetes</taxon>
        <taxon>Pleosporomycetidae</taxon>
        <taxon>Pleosporales</taxon>
        <taxon>Amniculicolaceae</taxon>
        <taxon>Amniculicola</taxon>
    </lineage>
</organism>
<evidence type="ECO:0000256" key="5">
    <source>
        <dbReference type="ARBA" id="ARBA00022679"/>
    </source>
</evidence>
<dbReference type="Pfam" id="PF00856">
    <property type="entry name" value="SET"/>
    <property type="match status" value="1"/>
</dbReference>
<dbReference type="PROSITE" id="PS50280">
    <property type="entry name" value="SET"/>
    <property type="match status" value="1"/>
</dbReference>
<sequence length="504" mass="56040">MSEKRTPRDSTKPKLVFDYGERPCSTTPPVPDFFYLAQADKGGAGEPIANQPVSSTEQPTGPKEPSGPNAGITIPFHPNKPADPKDPSYPSDSEDDGDLFRQTYQACSRYRQKKKAATQIPIPTPARPPIANSPNPSHPGAVIPKPITSLHFSASNWASEPQPRSWRKLERTDWPPTTSSTLLDIELHPPSSWRNNKGKRYTNHTNPKPCVGKYLYQTVKSDGLWCPLNNAGDENLNCGHTLEEWYNNGMDWESRFELRDAGSMGTGVFTRVNWQKDDILGVYLGELVPHAGPNSAYCQQIHIGPSLGNANVDEGEGKKSKSKSKRKSGKGDGGEYMFPKEIAIVDAERYGNWTRFVNHHCDNNANFSELRVGTQRVLALTAWRDIRAGEQIFANYGYEYFEERRCFCGAERCLEKTRGERKKQSSKRNGRGSLERECSPMPSPPVRESAYLTPPASPVPGDTGMQVAYGPLTNAVKRVRDVESSDTPPNQKKQRIVSGFRVSA</sequence>
<dbReference type="GO" id="GO:0008168">
    <property type="term" value="F:methyltransferase activity"/>
    <property type="evidence" value="ECO:0007669"/>
    <property type="project" value="UniProtKB-KW"/>
</dbReference>
<gene>
    <name evidence="10" type="ORF">P154DRAFT_577077</name>
</gene>
<comment type="subcellular location">
    <subcellularLocation>
        <location evidence="2">Chromosome</location>
    </subcellularLocation>
    <subcellularLocation>
        <location evidence="1">Nucleus</location>
    </subcellularLocation>
</comment>
<dbReference type="InterPro" id="IPR050777">
    <property type="entry name" value="SET2_Histone-Lys_MeTrsfase"/>
</dbReference>
<feature type="compositionally biased region" description="Basic and acidic residues" evidence="8">
    <location>
        <begin position="1"/>
        <end position="12"/>
    </location>
</feature>
<evidence type="ECO:0000256" key="1">
    <source>
        <dbReference type="ARBA" id="ARBA00004123"/>
    </source>
</evidence>
<keyword evidence="4" id="KW-0489">Methyltransferase</keyword>
<name>A0A6A5WE44_9PLEO</name>
<keyword evidence="5" id="KW-0808">Transferase</keyword>
<dbReference type="OrthoDB" id="308383at2759"/>
<feature type="compositionally biased region" description="Basic residues" evidence="8">
    <location>
        <begin position="419"/>
        <end position="430"/>
    </location>
</feature>
<dbReference type="GO" id="GO:0005694">
    <property type="term" value="C:chromosome"/>
    <property type="evidence" value="ECO:0007669"/>
    <property type="project" value="UniProtKB-SubCell"/>
</dbReference>
<dbReference type="InterPro" id="IPR001214">
    <property type="entry name" value="SET_dom"/>
</dbReference>
<accession>A0A6A5WE44</accession>
<evidence type="ECO:0000259" key="9">
    <source>
        <dbReference type="PROSITE" id="PS50280"/>
    </source>
</evidence>
<evidence type="ECO:0000313" key="11">
    <source>
        <dbReference type="Proteomes" id="UP000799779"/>
    </source>
</evidence>
<evidence type="ECO:0000256" key="6">
    <source>
        <dbReference type="ARBA" id="ARBA00022691"/>
    </source>
</evidence>